<organism evidence="3">
    <name type="scientific">Coccidioides posadasii (strain RMSCC 757 / Silveira)</name>
    <name type="common">Valley fever fungus</name>
    <dbReference type="NCBI Taxonomy" id="443226"/>
    <lineage>
        <taxon>Eukaryota</taxon>
        <taxon>Fungi</taxon>
        <taxon>Dikarya</taxon>
        <taxon>Ascomycota</taxon>
        <taxon>Pezizomycotina</taxon>
        <taxon>Eurotiomycetes</taxon>
        <taxon>Eurotiomycetidae</taxon>
        <taxon>Onygenales</taxon>
        <taxon>Onygenaceae</taxon>
        <taxon>Coccidioides</taxon>
    </lineage>
</organism>
<name>E9CS71_COCPS</name>
<evidence type="ECO:0000313" key="2">
    <source>
        <dbReference type="EMBL" id="EFW23392.1"/>
    </source>
</evidence>
<protein>
    <submittedName>
        <fullName evidence="2">Uncharacterized protein</fullName>
    </submittedName>
</protein>
<gene>
    <name evidence="2" type="ORF">CPSG_01291</name>
</gene>
<dbReference type="EMBL" id="GL636486">
    <property type="protein sequence ID" value="EFW23392.1"/>
    <property type="molecule type" value="Genomic_DNA"/>
</dbReference>
<proteinExistence type="predicted"/>
<dbReference type="Proteomes" id="UP000002497">
    <property type="component" value="Unassembled WGS sequence"/>
</dbReference>
<reference evidence="3" key="2">
    <citation type="submission" date="2010-03" db="EMBL/GenBank/DDBJ databases">
        <title>The genome sequence of Coccidioides posadasii strain Silveira.</title>
        <authorList>
            <consortium name="The Broad Institute Genome Sequencing Center for Infectious Disease"/>
            <person name="Neafsey D."/>
            <person name="Orbach M."/>
            <person name="Henn M.R."/>
            <person name="Cole G.T."/>
            <person name="Galgiani J."/>
            <person name="Gardner M.J."/>
            <person name="Kirkland T.N."/>
            <person name="Taylor J.W."/>
            <person name="Young S.K."/>
            <person name="Zeng Q."/>
            <person name="Koehrsen M."/>
            <person name="Alvarado L."/>
            <person name="Berlin A."/>
            <person name="Borenstein D."/>
            <person name="Chapman S.B."/>
            <person name="Chen Z."/>
            <person name="Engels R."/>
            <person name="Freedman E."/>
            <person name="Gellesch M."/>
            <person name="Goldberg J."/>
            <person name="Griggs A."/>
            <person name="Gujja S."/>
            <person name="Heilman E."/>
            <person name="Heiman D."/>
            <person name="Howarth C."/>
            <person name="Jen D."/>
            <person name="Larson L."/>
            <person name="Mehta T."/>
            <person name="Neiman D."/>
            <person name="Park D."/>
            <person name="Pearson M."/>
            <person name="Richards J."/>
            <person name="Roberts A."/>
            <person name="Saif S."/>
            <person name="Shea T."/>
            <person name="Shenoy N."/>
            <person name="Sisk P."/>
            <person name="Stolte C."/>
            <person name="Sykes S."/>
            <person name="Walk T."/>
            <person name="White J."/>
            <person name="Yandava C."/>
            <person name="Haas B."/>
            <person name="Nusbaum C."/>
            <person name="Birren B."/>
        </authorList>
    </citation>
    <scope>NUCLEOTIDE SEQUENCE [LARGE SCALE GENOMIC DNA]</scope>
    <source>
        <strain evidence="3">RMSCC 757 / Silveira</strain>
    </source>
</reference>
<sequence length="82" mass="8952">MSKMKVESPFWILLQNRTCLAVKFGSGDGRWLAKSSPSLNNSRVQEFDGSFPGGGDVEQGSGNGVTMWPPSTIDIRQSNYPT</sequence>
<accession>E9CS71</accession>
<dbReference type="HOGENOM" id="CLU_2558138_0_0_1"/>
<dbReference type="VEuPathDB" id="FungiDB:CPSG_01291"/>
<keyword evidence="3" id="KW-1185">Reference proteome</keyword>
<dbReference type="AlphaFoldDB" id="E9CS71"/>
<evidence type="ECO:0000313" key="3">
    <source>
        <dbReference type="Proteomes" id="UP000002497"/>
    </source>
</evidence>
<reference evidence="3" key="1">
    <citation type="journal article" date="2010" name="Genome Res.">
        <title>Population genomic sequencing of Coccidioides fungi reveals recent hybridization and transposon control.</title>
        <authorList>
            <person name="Neafsey D.E."/>
            <person name="Barker B.M."/>
            <person name="Sharpton T.J."/>
            <person name="Stajich J.E."/>
            <person name="Park D.J."/>
            <person name="Whiston E."/>
            <person name="Hung C.-Y."/>
            <person name="McMahan C."/>
            <person name="White J."/>
            <person name="Sykes S."/>
            <person name="Heiman D."/>
            <person name="Young S."/>
            <person name="Zeng Q."/>
            <person name="Abouelleil A."/>
            <person name="Aftuck L."/>
            <person name="Bessette D."/>
            <person name="Brown A."/>
            <person name="FitzGerald M."/>
            <person name="Lui A."/>
            <person name="Macdonald J.P."/>
            <person name="Priest M."/>
            <person name="Orbach M.J."/>
            <person name="Galgiani J.N."/>
            <person name="Kirkland T.N."/>
            <person name="Cole G.T."/>
            <person name="Birren B.W."/>
            <person name="Henn M.R."/>
            <person name="Taylor J.W."/>
            <person name="Rounsley S.D."/>
        </authorList>
    </citation>
    <scope>NUCLEOTIDE SEQUENCE [LARGE SCALE GENOMIC DNA]</scope>
    <source>
        <strain evidence="3">RMSCC 757 / Silveira</strain>
    </source>
</reference>
<feature type="region of interest" description="Disordered" evidence="1">
    <location>
        <begin position="49"/>
        <end position="82"/>
    </location>
</feature>
<evidence type="ECO:0000256" key="1">
    <source>
        <dbReference type="SAM" id="MobiDB-lite"/>
    </source>
</evidence>
<feature type="compositionally biased region" description="Gly residues" evidence="1">
    <location>
        <begin position="51"/>
        <end position="63"/>
    </location>
</feature>